<evidence type="ECO:0000256" key="10">
    <source>
        <dbReference type="RuleBase" id="RU003663"/>
    </source>
</evidence>
<dbReference type="InterPro" id="IPR023026">
    <property type="entry name" value="Trp_synth_beta/beta-like"/>
</dbReference>
<dbReference type="AlphaFoldDB" id="A0A1B2JFU5"/>
<dbReference type="Pfam" id="PF00291">
    <property type="entry name" value="PALP"/>
    <property type="match status" value="1"/>
</dbReference>
<dbReference type="InterPro" id="IPR006654">
    <property type="entry name" value="Trp_synth_beta"/>
</dbReference>
<comment type="catalytic activity">
    <reaction evidence="9 10">
        <text>(1S,2R)-1-C-(indol-3-yl)glycerol 3-phosphate + L-serine = D-glyceraldehyde 3-phosphate + L-tryptophan + H2O</text>
        <dbReference type="Rhea" id="RHEA:10532"/>
        <dbReference type="ChEBI" id="CHEBI:15377"/>
        <dbReference type="ChEBI" id="CHEBI:33384"/>
        <dbReference type="ChEBI" id="CHEBI:57912"/>
        <dbReference type="ChEBI" id="CHEBI:58866"/>
        <dbReference type="ChEBI" id="CHEBI:59776"/>
        <dbReference type="EC" id="4.2.1.20"/>
    </reaction>
</comment>
<sequence length="461" mass="50136">MCSYFPIFLRAPAYSSAASSPCARLSLLTIYRIGVGFFHLDSISNNLLMSYNKPYLENYPDENGFFGKFGGSYVPPNIQEQMDIISKEYQRIKNDPEYLETLDKIRNEYQGRPTPISHAKRLSEYLGGAQIYLKREDLNHMGAHKLNHCLAEALIAKQLGKKKIICETGAGQHGVGLATAAAFFGLECDVYMGEIDMIKEAPNVSRMRILGAQVIPASHGLKSLKEAVDDAFTAYVSTADETMYCIGSVVGPHPFPAMVRDMQSVVGKEAKEQFASRPETGDLPDHVVACCGGGSNAAGIFSAFIDDDSVKLYAVEPCGTGESTIGKHAASISYGSEGIMHGFNSIMLKDENNEPAPVHSIASGLDYPSVGPEHAFWSSIGRTEKGAGATDNEAVEAFFMLSKLEGIIPALESSHAIAFAIKLAKTLPKDQTILVNLSGRGDKDLDYVIEKYPEMVDKKFV</sequence>
<organism evidence="12 13">
    <name type="scientific">Komagataella pastoris</name>
    <name type="common">Yeast</name>
    <name type="synonym">Pichia pastoris</name>
    <dbReference type="NCBI Taxonomy" id="4922"/>
    <lineage>
        <taxon>Eukaryota</taxon>
        <taxon>Fungi</taxon>
        <taxon>Dikarya</taxon>
        <taxon>Ascomycota</taxon>
        <taxon>Saccharomycotina</taxon>
        <taxon>Pichiomycetes</taxon>
        <taxon>Pichiales</taxon>
        <taxon>Pichiaceae</taxon>
        <taxon>Komagataella</taxon>
    </lineage>
</organism>
<evidence type="ECO:0000256" key="9">
    <source>
        <dbReference type="ARBA" id="ARBA00049047"/>
    </source>
</evidence>
<evidence type="ECO:0000256" key="1">
    <source>
        <dbReference type="ARBA" id="ARBA00001933"/>
    </source>
</evidence>
<dbReference type="GO" id="GO:0004834">
    <property type="term" value="F:tryptophan synthase activity"/>
    <property type="evidence" value="ECO:0007669"/>
    <property type="project" value="UniProtKB-EC"/>
</dbReference>
<dbReference type="EMBL" id="CP014586">
    <property type="protein sequence ID" value="ANZ76863.1"/>
    <property type="molecule type" value="Genomic_DNA"/>
</dbReference>
<feature type="domain" description="Tryptophan synthase beta chain-like PALP" evidence="11">
    <location>
        <begin position="110"/>
        <end position="439"/>
    </location>
</feature>
<dbReference type="InterPro" id="IPR006653">
    <property type="entry name" value="Trp_synth_b_CS"/>
</dbReference>
<keyword evidence="8 10" id="KW-0456">Lyase</keyword>
<dbReference type="PANTHER" id="PTHR48077">
    <property type="entry name" value="TRYPTOPHAN SYNTHASE-RELATED"/>
    <property type="match status" value="1"/>
</dbReference>
<name>A0A1B2JFU5_PICPA</name>
<gene>
    <name evidence="12" type="ORF">ATY40_BA7503914</name>
</gene>
<reference evidence="12 13" key="1">
    <citation type="submission" date="2016-02" db="EMBL/GenBank/DDBJ databases">
        <title>Comparative genomic and transcriptomic foundation for Pichia pastoris.</title>
        <authorList>
            <person name="Love K.R."/>
            <person name="Shah K.A."/>
            <person name="Whittaker C.A."/>
            <person name="Wu J."/>
            <person name="Bartlett M.C."/>
            <person name="Ma D."/>
            <person name="Leeson R.L."/>
            <person name="Priest M."/>
            <person name="Young S.K."/>
            <person name="Love J.C."/>
        </authorList>
    </citation>
    <scope>NUCLEOTIDE SEQUENCE [LARGE SCALE GENOMIC DNA]</scope>
    <source>
        <strain evidence="12 13">ATCC 28485</strain>
    </source>
</reference>
<keyword evidence="5 10" id="KW-0822">Tryptophan biosynthesis</keyword>
<dbReference type="FunFam" id="3.40.50.1100:FF:000004">
    <property type="entry name" value="Tryptophan synthase beta chain"/>
    <property type="match status" value="1"/>
</dbReference>
<dbReference type="GO" id="GO:0005737">
    <property type="term" value="C:cytoplasm"/>
    <property type="evidence" value="ECO:0007669"/>
    <property type="project" value="TreeGrafter"/>
</dbReference>
<accession>A0A1B2JFU5</accession>
<keyword evidence="13" id="KW-1185">Reference proteome</keyword>
<evidence type="ECO:0000259" key="11">
    <source>
        <dbReference type="Pfam" id="PF00291"/>
    </source>
</evidence>
<dbReference type="HAMAP" id="MF_00133">
    <property type="entry name" value="Trp_synth_beta"/>
    <property type="match status" value="1"/>
</dbReference>
<evidence type="ECO:0000256" key="4">
    <source>
        <dbReference type="ARBA" id="ARBA00022605"/>
    </source>
</evidence>
<evidence type="ECO:0000256" key="8">
    <source>
        <dbReference type="ARBA" id="ARBA00023239"/>
    </source>
</evidence>
<dbReference type="NCBIfam" id="TIGR00263">
    <property type="entry name" value="trpB"/>
    <property type="match status" value="1"/>
</dbReference>
<keyword evidence="4 10" id="KW-0028">Amino-acid biosynthesis</keyword>
<dbReference type="EC" id="4.2.1.20" evidence="3 10"/>
<dbReference type="PANTHER" id="PTHR48077:SF3">
    <property type="entry name" value="TRYPTOPHAN SYNTHASE"/>
    <property type="match status" value="1"/>
</dbReference>
<evidence type="ECO:0000256" key="6">
    <source>
        <dbReference type="ARBA" id="ARBA00022898"/>
    </source>
</evidence>
<dbReference type="CDD" id="cd06446">
    <property type="entry name" value="Trp-synth_B"/>
    <property type="match status" value="1"/>
</dbReference>
<dbReference type="SUPFAM" id="SSF53686">
    <property type="entry name" value="Tryptophan synthase beta subunit-like PLP-dependent enzymes"/>
    <property type="match status" value="1"/>
</dbReference>
<evidence type="ECO:0000313" key="12">
    <source>
        <dbReference type="EMBL" id="ANZ76863.1"/>
    </source>
</evidence>
<protein>
    <recommendedName>
        <fullName evidence="3 10">Tryptophan synthase</fullName>
        <ecNumber evidence="3 10">4.2.1.20</ecNumber>
    </recommendedName>
</protein>
<dbReference type="InterPro" id="IPR036052">
    <property type="entry name" value="TrpB-like_PALP_sf"/>
</dbReference>
<dbReference type="Proteomes" id="UP000094565">
    <property type="component" value="Chromosome 3"/>
</dbReference>
<evidence type="ECO:0000256" key="7">
    <source>
        <dbReference type="ARBA" id="ARBA00023141"/>
    </source>
</evidence>
<evidence type="ECO:0000256" key="2">
    <source>
        <dbReference type="ARBA" id="ARBA00004733"/>
    </source>
</evidence>
<comment type="pathway">
    <text evidence="2 10">Amino-acid biosynthesis; L-tryptophan biosynthesis; L-tryptophan from chorismate: step 5/5.</text>
</comment>
<dbReference type="PIRSF" id="PIRSF001413">
    <property type="entry name" value="Trp_syn_beta"/>
    <property type="match status" value="1"/>
</dbReference>
<dbReference type="Gene3D" id="3.40.50.1100">
    <property type="match status" value="2"/>
</dbReference>
<keyword evidence="7 10" id="KW-0057">Aromatic amino acid biosynthesis</keyword>
<dbReference type="UniPathway" id="UPA00035">
    <property type="reaction ID" value="UER00044"/>
</dbReference>
<evidence type="ECO:0000256" key="3">
    <source>
        <dbReference type="ARBA" id="ARBA00012043"/>
    </source>
</evidence>
<dbReference type="OrthoDB" id="1716816at2759"/>
<dbReference type="InterPro" id="IPR001926">
    <property type="entry name" value="TrpB-like_PALP"/>
</dbReference>
<proteinExistence type="inferred from homology"/>
<evidence type="ECO:0000313" key="13">
    <source>
        <dbReference type="Proteomes" id="UP000094565"/>
    </source>
</evidence>
<evidence type="ECO:0000256" key="5">
    <source>
        <dbReference type="ARBA" id="ARBA00022822"/>
    </source>
</evidence>
<keyword evidence="6 10" id="KW-0663">Pyridoxal phosphate</keyword>
<dbReference type="PROSITE" id="PS00168">
    <property type="entry name" value="TRP_SYNTHASE_BETA"/>
    <property type="match status" value="1"/>
</dbReference>
<comment type="cofactor">
    <cofactor evidence="1 10">
        <name>pyridoxal 5'-phosphate</name>
        <dbReference type="ChEBI" id="CHEBI:597326"/>
    </cofactor>
</comment>